<keyword evidence="2 8" id="KW-0813">Transport</keyword>
<evidence type="ECO:0000313" key="10">
    <source>
        <dbReference type="Proteomes" id="UP000559027"/>
    </source>
</evidence>
<evidence type="ECO:0000256" key="2">
    <source>
        <dbReference type="ARBA" id="ARBA00022448"/>
    </source>
</evidence>
<evidence type="ECO:0000256" key="5">
    <source>
        <dbReference type="ARBA" id="ARBA00022989"/>
    </source>
</evidence>
<keyword evidence="5 8" id="KW-1133">Transmembrane helix</keyword>
<evidence type="ECO:0000256" key="1">
    <source>
        <dbReference type="ARBA" id="ARBA00004141"/>
    </source>
</evidence>
<keyword evidence="3 8" id="KW-0812">Transmembrane</keyword>
<comment type="caution">
    <text evidence="9">The sequence shown here is derived from an EMBL/GenBank/DDBJ whole genome shotgun (WGS) entry which is preliminary data.</text>
</comment>
<dbReference type="PANTHER" id="PTHR23137:SF6">
    <property type="entry name" value="VESICLE TRANSPORT PROTEIN"/>
    <property type="match status" value="1"/>
</dbReference>
<feature type="transmembrane region" description="Helical" evidence="8">
    <location>
        <begin position="150"/>
        <end position="171"/>
    </location>
</feature>
<keyword evidence="8" id="KW-0333">Golgi apparatus</keyword>
<keyword evidence="4 8" id="KW-0653">Protein transport</keyword>
<dbReference type="InterPro" id="IPR011691">
    <property type="entry name" value="Vesicle_transpt_SFT2"/>
</dbReference>
<proteinExistence type="inferred from homology"/>
<sequence length="185" mass="20159">MPSKGWFNLEAGTSVVPETQFFEGDSAFKFLGLSKTTRLYGFFACLAIGFLLSLLGAIVLFLGQLGSFAGECVFPHDTRLGAGQAIGLIKLSAVLYVFGTVISLVGTGFIIGFFRQLKLMFKPIRVVATIIFLASIGLVFVAAFVLKSDILCLVFVIIEYLAYTWYTLSYIPYARSAVLKVFGMA</sequence>
<dbReference type="EMBL" id="JAACJO010000005">
    <property type="protein sequence ID" value="KAF5358448.1"/>
    <property type="molecule type" value="Genomic_DNA"/>
</dbReference>
<evidence type="ECO:0000256" key="7">
    <source>
        <dbReference type="ARBA" id="ARBA00025800"/>
    </source>
</evidence>
<evidence type="ECO:0000256" key="3">
    <source>
        <dbReference type="ARBA" id="ARBA00022692"/>
    </source>
</evidence>
<dbReference type="GO" id="GO:0015031">
    <property type="term" value="P:protein transport"/>
    <property type="evidence" value="ECO:0007669"/>
    <property type="project" value="UniProtKB-KW"/>
</dbReference>
<evidence type="ECO:0000256" key="4">
    <source>
        <dbReference type="ARBA" id="ARBA00022927"/>
    </source>
</evidence>
<keyword evidence="6 8" id="KW-0472">Membrane</keyword>
<dbReference type="Pfam" id="PF04178">
    <property type="entry name" value="Got1"/>
    <property type="match status" value="1"/>
</dbReference>
<dbReference type="OrthoDB" id="73614at2759"/>
<feature type="transmembrane region" description="Helical" evidence="8">
    <location>
        <begin position="39"/>
        <end position="62"/>
    </location>
</feature>
<dbReference type="PANTHER" id="PTHR23137">
    <property type="entry name" value="VESICLE TRANSPORT PROTEIN-RELATED"/>
    <property type="match status" value="1"/>
</dbReference>
<dbReference type="Proteomes" id="UP000559027">
    <property type="component" value="Unassembled WGS sequence"/>
</dbReference>
<evidence type="ECO:0000256" key="6">
    <source>
        <dbReference type="ARBA" id="ARBA00023136"/>
    </source>
</evidence>
<protein>
    <recommendedName>
        <fullName evidence="8">Protein transport protein SFT2</fullName>
    </recommendedName>
</protein>
<comment type="function">
    <text evidence="8">Nonessential protein required for the fusion of transport vesicles derived from the endocytic pathway with the Golgi complex.</text>
</comment>
<evidence type="ECO:0000313" key="9">
    <source>
        <dbReference type="EMBL" id="KAF5358448.1"/>
    </source>
</evidence>
<name>A0A8H5LIM6_9AGAR</name>
<gene>
    <name evidence="9" type="ORF">D9756_001714</name>
</gene>
<dbReference type="GO" id="GO:0016192">
    <property type="term" value="P:vesicle-mediated transport"/>
    <property type="evidence" value="ECO:0007669"/>
    <property type="project" value="InterPro"/>
</dbReference>
<dbReference type="InterPro" id="IPR007305">
    <property type="entry name" value="Vesicle_transpt_Got1/SFT2"/>
</dbReference>
<feature type="transmembrane region" description="Helical" evidence="8">
    <location>
        <begin position="93"/>
        <end position="114"/>
    </location>
</feature>
<dbReference type="GO" id="GO:0000139">
    <property type="term" value="C:Golgi membrane"/>
    <property type="evidence" value="ECO:0007669"/>
    <property type="project" value="UniProtKB-SubCell"/>
</dbReference>
<evidence type="ECO:0000256" key="8">
    <source>
        <dbReference type="RuleBase" id="RU363111"/>
    </source>
</evidence>
<comment type="similarity">
    <text evidence="7 8">Belongs to the SFT2 family.</text>
</comment>
<dbReference type="AlphaFoldDB" id="A0A8H5LIM6"/>
<reference evidence="9 10" key="1">
    <citation type="journal article" date="2020" name="ISME J.">
        <title>Uncovering the hidden diversity of litter-decomposition mechanisms in mushroom-forming fungi.</title>
        <authorList>
            <person name="Floudas D."/>
            <person name="Bentzer J."/>
            <person name="Ahren D."/>
            <person name="Johansson T."/>
            <person name="Persson P."/>
            <person name="Tunlid A."/>
        </authorList>
    </citation>
    <scope>NUCLEOTIDE SEQUENCE [LARGE SCALE GENOMIC DNA]</scope>
    <source>
        <strain evidence="9 10">CBS 146.42</strain>
    </source>
</reference>
<comment type="subcellular location">
    <subcellularLocation>
        <location evidence="8">Golgi apparatus membrane</location>
        <topology evidence="8">Multi-pass membrane protein</topology>
    </subcellularLocation>
    <subcellularLocation>
        <location evidence="1">Membrane</location>
        <topology evidence="1">Multi-pass membrane protein</topology>
    </subcellularLocation>
</comment>
<feature type="transmembrane region" description="Helical" evidence="8">
    <location>
        <begin position="126"/>
        <end position="144"/>
    </location>
</feature>
<organism evidence="9 10">
    <name type="scientific">Leucocoprinus leucothites</name>
    <dbReference type="NCBI Taxonomy" id="201217"/>
    <lineage>
        <taxon>Eukaryota</taxon>
        <taxon>Fungi</taxon>
        <taxon>Dikarya</taxon>
        <taxon>Basidiomycota</taxon>
        <taxon>Agaricomycotina</taxon>
        <taxon>Agaricomycetes</taxon>
        <taxon>Agaricomycetidae</taxon>
        <taxon>Agaricales</taxon>
        <taxon>Agaricineae</taxon>
        <taxon>Agaricaceae</taxon>
        <taxon>Leucocoprinus</taxon>
    </lineage>
</organism>
<keyword evidence="10" id="KW-1185">Reference proteome</keyword>
<accession>A0A8H5LIM6</accession>